<evidence type="ECO:0000256" key="9">
    <source>
        <dbReference type="SAM" id="Phobius"/>
    </source>
</evidence>
<evidence type="ECO:0000313" key="10">
    <source>
        <dbReference type="EMBL" id="SFN61625.1"/>
    </source>
</evidence>
<evidence type="ECO:0000256" key="8">
    <source>
        <dbReference type="ARBA" id="ARBA00039381"/>
    </source>
</evidence>
<dbReference type="STRING" id="995034.SAMN05216219_1451"/>
<evidence type="ECO:0000256" key="5">
    <source>
        <dbReference type="ARBA" id="ARBA00022692"/>
    </source>
</evidence>
<keyword evidence="4" id="KW-0997">Cell inner membrane</keyword>
<dbReference type="Proteomes" id="UP000198867">
    <property type="component" value="Unassembled WGS sequence"/>
</dbReference>
<dbReference type="Pfam" id="PF02653">
    <property type="entry name" value="BPD_transp_2"/>
    <property type="match status" value="1"/>
</dbReference>
<sequence>MTTTSAITEPETTRTAPTSSVTSTILSFLSHQYLVVVVAVAFIVVGLIKPSFFGAGNIQNILFETAFVGIAACGMVLLITAGLLDLSVAGVIAVSAIAVGTVLPYTNIGMAILLAVVIGAILGLVNGLLVTYVKIAPFIATLGTLYLFLGASFIWTGGKVVTVTSSNFRALTTDSIGFLPYPFLTLIVLAVLTYSLLYRTSFGRTLRAMGSNQRAAELAGMRVNQSKVVVFMVAGACFALAGVFMAGRLSSAEANMATGIEMGVIAAVVVGGTSLRGGRGTVFGTVIGAMLFAVLSKSLNMLGVSSYWQYIVTGAVLVIAVAVGARRRSAAEVRGAG</sequence>
<comment type="subcellular location">
    <subcellularLocation>
        <location evidence="1">Cell membrane</location>
        <topology evidence="1">Multi-pass membrane protein</topology>
    </subcellularLocation>
</comment>
<dbReference type="AlphaFoldDB" id="A0A1I5AGR3"/>
<dbReference type="EMBL" id="FOVM01000003">
    <property type="protein sequence ID" value="SFN61625.1"/>
    <property type="molecule type" value="Genomic_DNA"/>
</dbReference>
<protein>
    <recommendedName>
        <fullName evidence="8">Autoinducer 2 import system permease protein LsrD</fullName>
    </recommendedName>
</protein>
<name>A0A1I5AGR3_9MICO</name>
<reference evidence="11" key="1">
    <citation type="submission" date="2016-10" db="EMBL/GenBank/DDBJ databases">
        <authorList>
            <person name="Varghese N."/>
            <person name="Submissions S."/>
        </authorList>
    </citation>
    <scope>NUCLEOTIDE SEQUENCE [LARGE SCALE GENOMIC DNA]</scope>
    <source>
        <strain evidence="11">CGMCC 1.11101</strain>
    </source>
</reference>
<dbReference type="RefSeq" id="WP_090710080.1">
    <property type="nucleotide sequence ID" value="NZ_FOVM01000003.1"/>
</dbReference>
<dbReference type="InterPro" id="IPR001851">
    <property type="entry name" value="ABC_transp_permease"/>
</dbReference>
<evidence type="ECO:0000256" key="4">
    <source>
        <dbReference type="ARBA" id="ARBA00022519"/>
    </source>
</evidence>
<evidence type="ECO:0000256" key="2">
    <source>
        <dbReference type="ARBA" id="ARBA00022448"/>
    </source>
</evidence>
<feature type="transmembrane region" description="Helical" evidence="9">
    <location>
        <begin position="178"/>
        <end position="197"/>
    </location>
</feature>
<evidence type="ECO:0000313" key="11">
    <source>
        <dbReference type="Proteomes" id="UP000198867"/>
    </source>
</evidence>
<keyword evidence="6 9" id="KW-1133">Transmembrane helix</keyword>
<dbReference type="OrthoDB" id="5193167at2"/>
<keyword evidence="2" id="KW-0813">Transport</keyword>
<evidence type="ECO:0000256" key="1">
    <source>
        <dbReference type="ARBA" id="ARBA00004651"/>
    </source>
</evidence>
<keyword evidence="11" id="KW-1185">Reference proteome</keyword>
<organism evidence="10 11">
    <name type="scientific">Mycetocola miduiensis</name>
    <dbReference type="NCBI Taxonomy" id="995034"/>
    <lineage>
        <taxon>Bacteria</taxon>
        <taxon>Bacillati</taxon>
        <taxon>Actinomycetota</taxon>
        <taxon>Actinomycetes</taxon>
        <taxon>Micrococcales</taxon>
        <taxon>Microbacteriaceae</taxon>
        <taxon>Mycetocola</taxon>
    </lineage>
</organism>
<dbReference type="PANTHER" id="PTHR32196:SF71">
    <property type="entry name" value="AUTOINDUCER 2 IMPORT SYSTEM PERMEASE PROTEIN LSRD"/>
    <property type="match status" value="1"/>
</dbReference>
<keyword evidence="3" id="KW-1003">Cell membrane</keyword>
<keyword evidence="5 9" id="KW-0812">Transmembrane</keyword>
<feature type="transmembrane region" description="Helical" evidence="9">
    <location>
        <begin position="111"/>
        <end position="131"/>
    </location>
</feature>
<dbReference type="GO" id="GO:0022857">
    <property type="term" value="F:transmembrane transporter activity"/>
    <property type="evidence" value="ECO:0007669"/>
    <property type="project" value="InterPro"/>
</dbReference>
<dbReference type="PANTHER" id="PTHR32196">
    <property type="entry name" value="ABC TRANSPORTER PERMEASE PROTEIN YPHD-RELATED-RELATED"/>
    <property type="match status" value="1"/>
</dbReference>
<accession>A0A1I5AGR3</accession>
<evidence type="ECO:0000256" key="6">
    <source>
        <dbReference type="ARBA" id="ARBA00022989"/>
    </source>
</evidence>
<feature type="transmembrane region" description="Helical" evidence="9">
    <location>
        <begin position="138"/>
        <end position="158"/>
    </location>
</feature>
<dbReference type="CDD" id="cd06579">
    <property type="entry name" value="TM_PBP1_transp_AraH_like"/>
    <property type="match status" value="1"/>
</dbReference>
<keyword evidence="7 9" id="KW-0472">Membrane</keyword>
<feature type="transmembrane region" description="Helical" evidence="9">
    <location>
        <begin position="307"/>
        <end position="325"/>
    </location>
</feature>
<feature type="transmembrane region" description="Helical" evidence="9">
    <location>
        <begin position="228"/>
        <end position="250"/>
    </location>
</feature>
<evidence type="ECO:0000256" key="3">
    <source>
        <dbReference type="ARBA" id="ARBA00022475"/>
    </source>
</evidence>
<feature type="transmembrane region" description="Helical" evidence="9">
    <location>
        <begin position="33"/>
        <end position="55"/>
    </location>
</feature>
<evidence type="ECO:0000256" key="7">
    <source>
        <dbReference type="ARBA" id="ARBA00023136"/>
    </source>
</evidence>
<dbReference type="GO" id="GO:0005886">
    <property type="term" value="C:plasma membrane"/>
    <property type="evidence" value="ECO:0007669"/>
    <property type="project" value="UniProtKB-SubCell"/>
</dbReference>
<feature type="transmembrane region" description="Helical" evidence="9">
    <location>
        <begin position="282"/>
        <end position="301"/>
    </location>
</feature>
<gene>
    <name evidence="10" type="ORF">SAMN05216219_1451</name>
</gene>
<feature type="transmembrane region" description="Helical" evidence="9">
    <location>
        <begin position="256"/>
        <end position="275"/>
    </location>
</feature>
<proteinExistence type="predicted"/>
<feature type="transmembrane region" description="Helical" evidence="9">
    <location>
        <begin position="86"/>
        <end position="105"/>
    </location>
</feature>